<reference evidence="1 2" key="1">
    <citation type="submission" date="2024-06" db="EMBL/GenBank/DDBJ databases">
        <title>Novosphingobium rhizovicinus M1R2S20.</title>
        <authorList>
            <person name="Sun J.-Q."/>
        </authorList>
    </citation>
    <scope>NUCLEOTIDE SEQUENCE [LARGE SCALE GENOMIC DNA]</scope>
    <source>
        <strain evidence="1 2">M1R2S20</strain>
    </source>
</reference>
<protein>
    <recommendedName>
        <fullName evidence="3">Flagellar FliJ protein</fullName>
    </recommendedName>
</protein>
<proteinExistence type="predicted"/>
<gene>
    <name evidence="1" type="ORF">ABUH87_04745</name>
</gene>
<organism evidence="1 2">
    <name type="scientific">Novosphingobium rhizovicinum</name>
    <dbReference type="NCBI Taxonomy" id="3228928"/>
    <lineage>
        <taxon>Bacteria</taxon>
        <taxon>Pseudomonadati</taxon>
        <taxon>Pseudomonadota</taxon>
        <taxon>Alphaproteobacteria</taxon>
        <taxon>Sphingomonadales</taxon>
        <taxon>Sphingomonadaceae</taxon>
        <taxon>Novosphingobium</taxon>
    </lineage>
</organism>
<dbReference type="Proteomes" id="UP001556118">
    <property type="component" value="Unassembled WGS sequence"/>
</dbReference>
<evidence type="ECO:0008006" key="3">
    <source>
        <dbReference type="Google" id="ProtNLM"/>
    </source>
</evidence>
<comment type="caution">
    <text evidence="1">The sequence shown here is derived from an EMBL/GenBank/DDBJ whole genome shotgun (WGS) entry which is preliminary data.</text>
</comment>
<name>A0ABV3RB08_9SPHN</name>
<evidence type="ECO:0000313" key="2">
    <source>
        <dbReference type="Proteomes" id="UP001556118"/>
    </source>
</evidence>
<evidence type="ECO:0000313" key="1">
    <source>
        <dbReference type="EMBL" id="MEW9854484.1"/>
    </source>
</evidence>
<dbReference type="EMBL" id="JBFNXR010000021">
    <property type="protein sequence ID" value="MEW9854484.1"/>
    <property type="molecule type" value="Genomic_DNA"/>
</dbReference>
<sequence length="147" mass="16778">MRTPYCSAIGLQRREVDQIRISIGVEIGRLTEVERRQAELEHDVNRERSIAADGFDLPATAYFARMHAEKSQLEESQREIDAKVTWLRTQAREVYGSLNAIEGAATRYRDAETRRIEGAEQSAIDDRSAVDFLTRLRSARVAAGRRR</sequence>
<accession>A0ABV3RB08</accession>
<keyword evidence="2" id="KW-1185">Reference proteome</keyword>
<dbReference type="RefSeq" id="WP_367770407.1">
    <property type="nucleotide sequence ID" value="NZ_JBFNXR010000021.1"/>
</dbReference>